<dbReference type="GO" id="GO:0010133">
    <property type="term" value="P:L-proline catabolic process to L-glutamate"/>
    <property type="evidence" value="ECO:0007669"/>
    <property type="project" value="TreeGrafter"/>
</dbReference>
<keyword evidence="6" id="KW-1185">Reference proteome</keyword>
<protein>
    <recommendedName>
        <fullName evidence="3">Proline dehydrogenase</fullName>
        <ecNumber evidence="3">1.5.5.2</ecNumber>
    </recommendedName>
</protein>
<name>A0AA88MH85_CHASR</name>
<dbReference type="SUPFAM" id="SSF51730">
    <property type="entry name" value="FAD-linked oxidoreductase"/>
    <property type="match status" value="1"/>
</dbReference>
<keyword evidence="3" id="KW-0285">Flavoprotein</keyword>
<keyword evidence="2 3" id="KW-0560">Oxidoreductase</keyword>
<evidence type="ECO:0000313" key="6">
    <source>
        <dbReference type="Proteomes" id="UP001187415"/>
    </source>
</evidence>
<dbReference type="Proteomes" id="UP001187415">
    <property type="component" value="Unassembled WGS sequence"/>
</dbReference>
<organism evidence="5 6">
    <name type="scientific">Channa striata</name>
    <name type="common">Snakehead murrel</name>
    <name type="synonym">Ophicephalus striatus</name>
    <dbReference type="NCBI Taxonomy" id="64152"/>
    <lineage>
        <taxon>Eukaryota</taxon>
        <taxon>Metazoa</taxon>
        <taxon>Chordata</taxon>
        <taxon>Craniata</taxon>
        <taxon>Vertebrata</taxon>
        <taxon>Euteleostomi</taxon>
        <taxon>Actinopterygii</taxon>
        <taxon>Neopterygii</taxon>
        <taxon>Teleostei</taxon>
        <taxon>Neoteleostei</taxon>
        <taxon>Acanthomorphata</taxon>
        <taxon>Anabantaria</taxon>
        <taxon>Anabantiformes</taxon>
        <taxon>Channoidei</taxon>
        <taxon>Channidae</taxon>
        <taxon>Channa</taxon>
    </lineage>
</organism>
<proteinExistence type="inferred from homology"/>
<dbReference type="GO" id="GO:0004657">
    <property type="term" value="F:proline dehydrogenase activity"/>
    <property type="evidence" value="ECO:0007669"/>
    <property type="project" value="UniProtKB-EC"/>
</dbReference>
<dbReference type="Gene3D" id="3.20.20.220">
    <property type="match status" value="1"/>
</dbReference>
<comment type="caution">
    <text evidence="5">The sequence shown here is derived from an EMBL/GenBank/DDBJ whole genome shotgun (WGS) entry which is preliminary data.</text>
</comment>
<dbReference type="InterPro" id="IPR029041">
    <property type="entry name" value="FAD-linked_oxidoreductase-like"/>
</dbReference>
<dbReference type="PANTHER" id="PTHR13914">
    <property type="entry name" value="PROLINE OXIDASE"/>
    <property type="match status" value="1"/>
</dbReference>
<reference evidence="5" key="1">
    <citation type="submission" date="2023-07" db="EMBL/GenBank/DDBJ databases">
        <title>Chromosome-level Genome Assembly of Striped Snakehead (Channa striata).</title>
        <authorList>
            <person name="Liu H."/>
        </authorList>
    </citation>
    <scope>NUCLEOTIDE SEQUENCE</scope>
    <source>
        <strain evidence="5">Gz</strain>
        <tissue evidence="5">Muscle</tissue>
    </source>
</reference>
<feature type="compositionally biased region" description="Basic and acidic residues" evidence="4">
    <location>
        <begin position="53"/>
        <end position="64"/>
    </location>
</feature>
<sequence length="365" mass="40670">MFYARTAGALGRPGAEVPLRRLTLLSGRGRRSTARGSGSETRTGQRDVGGGAAHHDSARPECPRRAGTGVTPSGGPANDGVSVDFEQTREAYRSKDSLELLRSLVVFKLCSYDFLVDRNKQVIDLGKKILGQRVFNQLMKMTFYGQFVAGEDHRAIRPLIQKNQAFGVGSVLDYSVEEDISQEEAEQKEMDSCVSAAEKEGEGEGHREKKYKVHKQFGDRRDGVTGARTYFYADEAKCDQHMETFIKCIKASGGSSMDGFSAIKMTALGRPQFLLELSEVLVKWRRFFTFLASQQGKDGMEALEQRLELKQLQEFLTKLGATGDFYGWFTGRKAESSGTIDMIDWNSLIDDRTKMSDLWLSQTSS</sequence>
<keyword evidence="3" id="KW-0642">Proline metabolism</keyword>
<evidence type="ECO:0000313" key="5">
    <source>
        <dbReference type="EMBL" id="KAK2837979.1"/>
    </source>
</evidence>
<comment type="catalytic activity">
    <reaction evidence="3">
        <text>L-proline + a quinone = (S)-1-pyrroline-5-carboxylate + a quinol + H(+)</text>
        <dbReference type="Rhea" id="RHEA:23784"/>
        <dbReference type="ChEBI" id="CHEBI:15378"/>
        <dbReference type="ChEBI" id="CHEBI:17388"/>
        <dbReference type="ChEBI" id="CHEBI:24646"/>
        <dbReference type="ChEBI" id="CHEBI:60039"/>
        <dbReference type="ChEBI" id="CHEBI:132124"/>
        <dbReference type="EC" id="1.5.5.2"/>
    </reaction>
</comment>
<dbReference type="GO" id="GO:0071949">
    <property type="term" value="F:FAD binding"/>
    <property type="evidence" value="ECO:0007669"/>
    <property type="project" value="TreeGrafter"/>
</dbReference>
<evidence type="ECO:0000256" key="3">
    <source>
        <dbReference type="RuleBase" id="RU364054"/>
    </source>
</evidence>
<dbReference type="PANTHER" id="PTHR13914:SF0">
    <property type="entry name" value="PROLINE DEHYDROGENASE 1, MITOCHONDRIAL"/>
    <property type="match status" value="1"/>
</dbReference>
<evidence type="ECO:0000256" key="4">
    <source>
        <dbReference type="SAM" id="MobiDB-lite"/>
    </source>
</evidence>
<comment type="similarity">
    <text evidence="3">Belongs to the proline oxidase family.</text>
</comment>
<comment type="function">
    <text evidence="3">Converts proline to delta-1-pyrroline-5-carboxylate.</text>
</comment>
<evidence type="ECO:0000256" key="2">
    <source>
        <dbReference type="ARBA" id="ARBA00023002"/>
    </source>
</evidence>
<gene>
    <name evidence="5" type="ORF">Q5P01_015191</name>
</gene>
<comment type="cofactor">
    <cofactor evidence="3">
        <name>FAD</name>
        <dbReference type="ChEBI" id="CHEBI:57692"/>
    </cofactor>
</comment>
<evidence type="ECO:0000256" key="1">
    <source>
        <dbReference type="ARBA" id="ARBA00004739"/>
    </source>
</evidence>
<dbReference type="InterPro" id="IPR015659">
    <property type="entry name" value="Proline_oxidase"/>
</dbReference>
<keyword evidence="3" id="KW-0274">FAD</keyword>
<dbReference type="EMBL" id="JAUPFM010000011">
    <property type="protein sequence ID" value="KAK2837979.1"/>
    <property type="molecule type" value="Genomic_DNA"/>
</dbReference>
<comment type="pathway">
    <text evidence="1">Amino-acid degradation; L-proline degradation into L-glutamate; L-glutamate from L-proline: step 1/2.</text>
</comment>
<dbReference type="AlphaFoldDB" id="A0AA88MH85"/>
<dbReference type="EC" id="1.5.5.2" evidence="3"/>
<accession>A0AA88MH85</accession>
<feature type="region of interest" description="Disordered" evidence="4">
    <location>
        <begin position="23"/>
        <end position="82"/>
    </location>
</feature>
<dbReference type="GO" id="GO:0005739">
    <property type="term" value="C:mitochondrion"/>
    <property type="evidence" value="ECO:0007669"/>
    <property type="project" value="TreeGrafter"/>
</dbReference>